<dbReference type="InterPro" id="IPR036427">
    <property type="entry name" value="Bromodomain-like_sf"/>
</dbReference>
<dbReference type="PROSITE" id="PS50014">
    <property type="entry name" value="BROMODOMAIN_2"/>
    <property type="match status" value="1"/>
</dbReference>
<dbReference type="Proteomes" id="UP000789739">
    <property type="component" value="Unassembled WGS sequence"/>
</dbReference>
<protein>
    <submittedName>
        <fullName evidence="5">10814_t:CDS:1</fullName>
    </submittedName>
</protein>
<evidence type="ECO:0000259" key="4">
    <source>
        <dbReference type="PROSITE" id="PS50014"/>
    </source>
</evidence>
<dbReference type="SUPFAM" id="SSF47370">
    <property type="entry name" value="Bromodomain"/>
    <property type="match status" value="1"/>
</dbReference>
<sequence length="693" mass="76687">MVQHTSAEDTWTAFEKLLLAQAVYKFSDNWLAVSRTMKQHPMIDRPPEFFSPKICQNKYKVLIGPLELDEVELENKKKLGEGIGANDTRMPVAAKLARKLYSDRIGELRSLIGEEEQRFRKVVAEIDEIRSGKRDDELREILKEQNREKDHTPNVLEATTKTNATVAKGIAGKSDAIKSSVARTTTTKHARSPRLASLPTTSIHTFRSTRDKQAGASADKASAMEIDQTAATSQAKSTTSLRSTTSHSSSTKKGSRLDSMDINQTSATIEQSSQLASEKIGKDLVASGSSVKPVDHMDIDPKFTEDNFDIPDNVTFQEPNATELEPLKHEALRRIMKATSPSQTELENDSPRTVAEDLAMDIDEQMGETHRDVAETSPRVHFAEAGLGSSSHPTVGERMEYDDDTTPGNGGQSDIEASNTSPTAGKDTDTSSFDAIHIPIVSSPVQMEGMNSAEAQASPIPYTIVMQASASMDTSTREETSDDDDVRMVHVSSDDEDAKEATMSKDHEHELELISREMKGTPTSAGRAPSTPGDGASEITNVTPGAETSEGAGSMADKKHKTWQRLVYMILTDIGNHRFASVFQNPIKEQDAPGYYSIVKQPMDLKTIRKRLRDLVVTTTDEFHRDLMLMFMNALMYNREETHIYQVAMQMKDEVEQMILEFKRSESARSGSFETTTRRKSVATEPTSRIPLT</sequence>
<dbReference type="Gene3D" id="1.20.920.10">
    <property type="entry name" value="Bromodomain-like"/>
    <property type="match status" value="1"/>
</dbReference>
<dbReference type="PANTHER" id="PTHR15398:SF4">
    <property type="entry name" value="BROMODOMAIN-CONTAINING PROTEIN 8 ISOFORM X1"/>
    <property type="match status" value="1"/>
</dbReference>
<accession>A0A9N8VLP4</accession>
<feature type="compositionally biased region" description="Low complexity" evidence="3">
    <location>
        <begin position="228"/>
        <end position="252"/>
    </location>
</feature>
<dbReference type="OrthoDB" id="1742084at2759"/>
<feature type="region of interest" description="Disordered" evidence="3">
    <location>
        <begin position="384"/>
        <end position="432"/>
    </location>
</feature>
<proteinExistence type="predicted"/>
<dbReference type="SMART" id="SM00297">
    <property type="entry name" value="BROMO"/>
    <property type="match status" value="1"/>
</dbReference>
<evidence type="ECO:0000256" key="1">
    <source>
        <dbReference type="ARBA" id="ARBA00023117"/>
    </source>
</evidence>
<comment type="caution">
    <text evidence="5">The sequence shown here is derived from an EMBL/GenBank/DDBJ whole genome shotgun (WGS) entry which is preliminary data.</text>
</comment>
<keyword evidence="1 2" id="KW-0103">Bromodomain</keyword>
<dbReference type="PRINTS" id="PR00503">
    <property type="entry name" value="BROMODOMAIN"/>
</dbReference>
<dbReference type="GO" id="GO:0006325">
    <property type="term" value="P:chromatin organization"/>
    <property type="evidence" value="ECO:0007669"/>
    <property type="project" value="UniProtKB-ARBA"/>
</dbReference>
<dbReference type="Pfam" id="PF00439">
    <property type="entry name" value="Bromodomain"/>
    <property type="match status" value="1"/>
</dbReference>
<evidence type="ECO:0000313" key="5">
    <source>
        <dbReference type="EMBL" id="CAG8454742.1"/>
    </source>
</evidence>
<dbReference type="EMBL" id="CAJVPI010000011">
    <property type="protein sequence ID" value="CAG8454742.1"/>
    <property type="molecule type" value="Genomic_DNA"/>
</dbReference>
<gene>
    <name evidence="5" type="ORF">PBRASI_LOCUS247</name>
</gene>
<feature type="region of interest" description="Disordered" evidence="3">
    <location>
        <begin position="517"/>
        <end position="539"/>
    </location>
</feature>
<evidence type="ECO:0000313" key="6">
    <source>
        <dbReference type="Proteomes" id="UP000789739"/>
    </source>
</evidence>
<dbReference type="PANTHER" id="PTHR15398">
    <property type="entry name" value="BROMODOMAIN-CONTAINING PROTEIN 8"/>
    <property type="match status" value="1"/>
</dbReference>
<dbReference type="GO" id="GO:0035267">
    <property type="term" value="C:NuA4 histone acetyltransferase complex"/>
    <property type="evidence" value="ECO:0007669"/>
    <property type="project" value="TreeGrafter"/>
</dbReference>
<dbReference type="InterPro" id="IPR001487">
    <property type="entry name" value="Bromodomain"/>
</dbReference>
<feature type="region of interest" description="Disordered" evidence="3">
    <location>
        <begin position="178"/>
        <end position="260"/>
    </location>
</feature>
<name>A0A9N8VLP4_9GLOM</name>
<feature type="region of interest" description="Disordered" evidence="3">
    <location>
        <begin position="670"/>
        <end position="693"/>
    </location>
</feature>
<dbReference type="AlphaFoldDB" id="A0A9N8VLP4"/>
<reference evidence="5" key="1">
    <citation type="submission" date="2021-06" db="EMBL/GenBank/DDBJ databases">
        <authorList>
            <person name="Kallberg Y."/>
            <person name="Tangrot J."/>
            <person name="Rosling A."/>
        </authorList>
    </citation>
    <scope>NUCLEOTIDE SEQUENCE</scope>
    <source>
        <strain evidence="5">BR232B</strain>
    </source>
</reference>
<evidence type="ECO:0000256" key="2">
    <source>
        <dbReference type="PROSITE-ProRule" id="PRU00035"/>
    </source>
</evidence>
<evidence type="ECO:0000256" key="3">
    <source>
        <dbReference type="SAM" id="MobiDB-lite"/>
    </source>
</evidence>
<organism evidence="5 6">
    <name type="scientific">Paraglomus brasilianum</name>
    <dbReference type="NCBI Taxonomy" id="144538"/>
    <lineage>
        <taxon>Eukaryota</taxon>
        <taxon>Fungi</taxon>
        <taxon>Fungi incertae sedis</taxon>
        <taxon>Mucoromycota</taxon>
        <taxon>Glomeromycotina</taxon>
        <taxon>Glomeromycetes</taxon>
        <taxon>Paraglomerales</taxon>
        <taxon>Paraglomeraceae</taxon>
        <taxon>Paraglomus</taxon>
    </lineage>
</organism>
<feature type="domain" description="Bromo" evidence="4">
    <location>
        <begin position="575"/>
        <end position="645"/>
    </location>
</feature>
<keyword evidence="6" id="KW-1185">Reference proteome</keyword>